<organism evidence="9 10">
    <name type="scientific">Ferirhizobium litorale</name>
    <dbReference type="NCBI Taxonomy" id="2927786"/>
    <lineage>
        <taxon>Bacteria</taxon>
        <taxon>Pseudomonadati</taxon>
        <taxon>Pseudomonadota</taxon>
        <taxon>Alphaproteobacteria</taxon>
        <taxon>Hyphomicrobiales</taxon>
        <taxon>Rhizobiaceae</taxon>
        <taxon>Ferirhizobium</taxon>
    </lineage>
</organism>
<sequence length="583" mass="65261">MTQAVARAFWSGVPQVVGYRARQLDGTYLQAEYRAESSYPVGIEVAPMVQTPDEPWTIADTLGETLEAVRAAKVIEELHGAAFAFDASGKFTYATPVAQTSIAMTLEDLNRPLDGRSFIDGGDFGWKLGVHPEDYGAAADHLRRCMITGEHFNHEYRVLRATGQYVWHRFAIRPTGDDRGRITGWYGIGFDIDVYKKTEEALRERERQLQQIIEALPALVYCALPDGKPIYRSQKLKEYLGFGLEDMDEPERSRLEGTLDAVVHPDDLSSVKEGYAHALSTGEPYARKHRLRRYDGTYRWVETRAEAMRNDAGEIIQWNGICLDVEDQVRSREELRLAQENLSRASQAASLAELSASIAHEIGQPLAALVSSSDVCDRWLSIEPPNIERARVAMKRVVVSAHAATDVVSRIRALFKHSEDVRSPTPLGNVIDEVVSLTGDDASRRGVHMIVDIENGLPLIDIDRIQIQQVLTNLVRNGMESMDAISGRKILHVRARRVEHVLQTEVADHGPGVDLPDRIFEPFFTTKKQGMGMGLAICRSIVESHGGRLWMEKNEPQGAKFLFTLPVEPIETRRPDSKADRQA</sequence>
<proteinExistence type="predicted"/>
<evidence type="ECO:0000259" key="6">
    <source>
        <dbReference type="PROSITE" id="PS50109"/>
    </source>
</evidence>
<dbReference type="Pfam" id="PF08447">
    <property type="entry name" value="PAS_3"/>
    <property type="match status" value="2"/>
</dbReference>
<dbReference type="GO" id="GO:0000155">
    <property type="term" value="F:phosphorelay sensor kinase activity"/>
    <property type="evidence" value="ECO:0007669"/>
    <property type="project" value="InterPro"/>
</dbReference>
<evidence type="ECO:0000256" key="2">
    <source>
        <dbReference type="ARBA" id="ARBA00012438"/>
    </source>
</evidence>
<feature type="domain" description="Histidine kinase" evidence="6">
    <location>
        <begin position="357"/>
        <end position="569"/>
    </location>
</feature>
<dbReference type="PROSITE" id="PS50109">
    <property type="entry name" value="HIS_KIN"/>
    <property type="match status" value="1"/>
</dbReference>
<dbReference type="SMART" id="SM00388">
    <property type="entry name" value="HisKA"/>
    <property type="match status" value="1"/>
</dbReference>
<dbReference type="InterPro" id="IPR000014">
    <property type="entry name" value="PAS"/>
</dbReference>
<evidence type="ECO:0000256" key="4">
    <source>
        <dbReference type="ARBA" id="ARBA00022679"/>
    </source>
</evidence>
<dbReference type="SUPFAM" id="SSF55874">
    <property type="entry name" value="ATPase domain of HSP90 chaperone/DNA topoisomerase II/histidine kinase"/>
    <property type="match status" value="1"/>
</dbReference>
<dbReference type="EC" id="2.7.13.3" evidence="2"/>
<dbReference type="Gene3D" id="1.10.287.130">
    <property type="match status" value="1"/>
</dbReference>
<dbReference type="AlphaFoldDB" id="A0AAE3QIS0"/>
<dbReference type="InterPro" id="IPR005467">
    <property type="entry name" value="His_kinase_dom"/>
</dbReference>
<dbReference type="PANTHER" id="PTHR43304">
    <property type="entry name" value="PHYTOCHROME-LIKE PROTEIN CPH1"/>
    <property type="match status" value="1"/>
</dbReference>
<dbReference type="InterPro" id="IPR052162">
    <property type="entry name" value="Sensor_kinase/Photoreceptor"/>
</dbReference>
<name>A0AAE3QIS0_9HYPH</name>
<dbReference type="FunFam" id="3.30.450.20:FF:000099">
    <property type="entry name" value="Sensory box sensor histidine kinase"/>
    <property type="match status" value="1"/>
</dbReference>
<keyword evidence="4" id="KW-0808">Transferase</keyword>
<dbReference type="InterPro" id="IPR036890">
    <property type="entry name" value="HATPase_C_sf"/>
</dbReference>
<reference evidence="9" key="1">
    <citation type="submission" date="2022-03" db="EMBL/GenBank/DDBJ databases">
        <title>Fererhizobium litorale gen. nov., sp. nov., isolated from sandy sediments of the Sea of Japan seashore.</title>
        <authorList>
            <person name="Romanenko L."/>
            <person name="Kurilenko V."/>
            <person name="Otstavnykh N."/>
            <person name="Svetashev V."/>
            <person name="Tekutyeva L."/>
            <person name="Isaeva M."/>
            <person name="Mikhailov V."/>
        </authorList>
    </citation>
    <scope>NUCLEOTIDE SEQUENCE</scope>
    <source>
        <strain evidence="9">KMM 9576</strain>
    </source>
</reference>
<dbReference type="PANTHER" id="PTHR43304:SF1">
    <property type="entry name" value="PAC DOMAIN-CONTAINING PROTEIN"/>
    <property type="match status" value="1"/>
</dbReference>
<dbReference type="InterPro" id="IPR004358">
    <property type="entry name" value="Sig_transdc_His_kin-like_C"/>
</dbReference>
<dbReference type="InterPro" id="IPR001610">
    <property type="entry name" value="PAC"/>
</dbReference>
<dbReference type="InterPro" id="IPR000700">
    <property type="entry name" value="PAS-assoc_C"/>
</dbReference>
<gene>
    <name evidence="9" type="ORF">MRS75_21395</name>
</gene>
<dbReference type="InterPro" id="IPR003594">
    <property type="entry name" value="HATPase_dom"/>
</dbReference>
<keyword evidence="10" id="KW-1185">Reference proteome</keyword>
<protein>
    <recommendedName>
        <fullName evidence="2">histidine kinase</fullName>
        <ecNumber evidence="2">2.7.13.3</ecNumber>
    </recommendedName>
</protein>
<dbReference type="InterPro" id="IPR013655">
    <property type="entry name" value="PAS_fold_3"/>
</dbReference>
<evidence type="ECO:0000259" key="7">
    <source>
        <dbReference type="PROSITE" id="PS50112"/>
    </source>
</evidence>
<dbReference type="PROSITE" id="PS50112">
    <property type="entry name" value="PAS"/>
    <property type="match status" value="1"/>
</dbReference>
<dbReference type="SMART" id="SM00091">
    <property type="entry name" value="PAS"/>
    <property type="match status" value="1"/>
</dbReference>
<dbReference type="PROSITE" id="PS50113">
    <property type="entry name" value="PAC"/>
    <property type="match status" value="2"/>
</dbReference>
<evidence type="ECO:0000256" key="5">
    <source>
        <dbReference type="ARBA" id="ARBA00022777"/>
    </source>
</evidence>
<dbReference type="SMART" id="SM00387">
    <property type="entry name" value="HATPase_c"/>
    <property type="match status" value="1"/>
</dbReference>
<dbReference type="RefSeq" id="WP_311788599.1">
    <property type="nucleotide sequence ID" value="NZ_JALDYY010000017.1"/>
</dbReference>
<dbReference type="InterPro" id="IPR035965">
    <property type="entry name" value="PAS-like_dom_sf"/>
</dbReference>
<evidence type="ECO:0000259" key="8">
    <source>
        <dbReference type="PROSITE" id="PS50113"/>
    </source>
</evidence>
<dbReference type="SUPFAM" id="SSF55785">
    <property type="entry name" value="PYP-like sensor domain (PAS domain)"/>
    <property type="match status" value="2"/>
</dbReference>
<evidence type="ECO:0000256" key="3">
    <source>
        <dbReference type="ARBA" id="ARBA00022553"/>
    </source>
</evidence>
<dbReference type="Proteomes" id="UP001161580">
    <property type="component" value="Unassembled WGS sequence"/>
</dbReference>
<dbReference type="CDD" id="cd00082">
    <property type="entry name" value="HisKA"/>
    <property type="match status" value="1"/>
</dbReference>
<dbReference type="CDD" id="cd00130">
    <property type="entry name" value="PAS"/>
    <property type="match status" value="2"/>
</dbReference>
<dbReference type="Gene3D" id="3.30.565.10">
    <property type="entry name" value="Histidine kinase-like ATPase, C-terminal domain"/>
    <property type="match status" value="1"/>
</dbReference>
<dbReference type="Pfam" id="PF02518">
    <property type="entry name" value="HATPase_c"/>
    <property type="match status" value="1"/>
</dbReference>
<dbReference type="NCBIfam" id="TIGR00229">
    <property type="entry name" value="sensory_box"/>
    <property type="match status" value="1"/>
</dbReference>
<dbReference type="InterPro" id="IPR003661">
    <property type="entry name" value="HisK_dim/P_dom"/>
</dbReference>
<comment type="catalytic activity">
    <reaction evidence="1">
        <text>ATP + protein L-histidine = ADP + protein N-phospho-L-histidine.</text>
        <dbReference type="EC" id="2.7.13.3"/>
    </reaction>
</comment>
<keyword evidence="3" id="KW-0597">Phosphoprotein</keyword>
<dbReference type="PRINTS" id="PR00344">
    <property type="entry name" value="BCTRLSENSOR"/>
</dbReference>
<dbReference type="SMART" id="SM00086">
    <property type="entry name" value="PAC"/>
    <property type="match status" value="2"/>
</dbReference>
<evidence type="ECO:0000313" key="10">
    <source>
        <dbReference type="Proteomes" id="UP001161580"/>
    </source>
</evidence>
<dbReference type="EMBL" id="JALDYZ010000016">
    <property type="protein sequence ID" value="MDI7924623.1"/>
    <property type="molecule type" value="Genomic_DNA"/>
</dbReference>
<evidence type="ECO:0000256" key="1">
    <source>
        <dbReference type="ARBA" id="ARBA00000085"/>
    </source>
</evidence>
<evidence type="ECO:0000313" key="9">
    <source>
        <dbReference type="EMBL" id="MDI7924623.1"/>
    </source>
</evidence>
<feature type="domain" description="PAC" evidence="8">
    <location>
        <begin position="285"/>
        <end position="337"/>
    </location>
</feature>
<feature type="domain" description="PAC" evidence="8">
    <location>
        <begin position="152"/>
        <end position="204"/>
    </location>
</feature>
<keyword evidence="5" id="KW-0418">Kinase</keyword>
<feature type="domain" description="PAS" evidence="7">
    <location>
        <begin position="205"/>
        <end position="282"/>
    </location>
</feature>
<dbReference type="Gene3D" id="3.30.450.20">
    <property type="entry name" value="PAS domain"/>
    <property type="match status" value="2"/>
</dbReference>
<accession>A0AAE3QIS0</accession>
<comment type="caution">
    <text evidence="9">The sequence shown here is derived from an EMBL/GenBank/DDBJ whole genome shotgun (WGS) entry which is preliminary data.</text>
</comment>